<reference evidence="14 15" key="1">
    <citation type="submission" date="2024-02" db="EMBL/GenBank/DDBJ databases">
        <title>De novo assembly and annotation of 12 fungi associated with fruit tree decline syndrome in Ontario, Canada.</title>
        <authorList>
            <person name="Sulman M."/>
            <person name="Ellouze W."/>
            <person name="Ilyukhin E."/>
        </authorList>
    </citation>
    <scope>NUCLEOTIDE SEQUENCE [LARGE SCALE GENOMIC DNA]</scope>
    <source>
        <strain evidence="14 15">M11/M66-122</strain>
    </source>
</reference>
<dbReference type="Proteomes" id="UP001320420">
    <property type="component" value="Unassembled WGS sequence"/>
</dbReference>
<comment type="similarity">
    <text evidence="3">Belongs to the proteasome inhibitor PI31 family.</text>
</comment>
<gene>
    <name evidence="14" type="ORF">SLS62_008556</name>
</gene>
<comment type="function">
    <text evidence="10">Plays an important role in control of proteasome function. Inhibits the hydrolysis of protein and peptide substrates by the 20S proteasome. Also inhibits the activation of the proteasome by the proteasome regulatory proteins PA700 and PA28.</text>
</comment>
<dbReference type="Pfam" id="PF11566">
    <property type="entry name" value="PI31_Prot_N"/>
    <property type="match status" value="1"/>
</dbReference>
<evidence type="ECO:0000259" key="13">
    <source>
        <dbReference type="Pfam" id="PF11566"/>
    </source>
</evidence>
<dbReference type="GO" id="GO:0043161">
    <property type="term" value="P:proteasome-mediated ubiquitin-dependent protein catabolic process"/>
    <property type="evidence" value="ECO:0007669"/>
    <property type="project" value="InterPro"/>
</dbReference>
<evidence type="ECO:0000256" key="5">
    <source>
        <dbReference type="ARBA" id="ARBA00022490"/>
    </source>
</evidence>
<proteinExistence type="inferred from homology"/>
<keyword evidence="5" id="KW-0963">Cytoplasm</keyword>
<evidence type="ECO:0000313" key="14">
    <source>
        <dbReference type="EMBL" id="KAK7748516.1"/>
    </source>
</evidence>
<comment type="subcellular location">
    <subcellularLocation>
        <location evidence="2">Cytoplasm</location>
    </subcellularLocation>
    <subcellularLocation>
        <location evidence="1">Endoplasmic reticulum</location>
    </subcellularLocation>
</comment>
<dbReference type="InterPro" id="IPR013886">
    <property type="entry name" value="PI31_Prot_C"/>
</dbReference>
<dbReference type="AlphaFoldDB" id="A0AAN9UK23"/>
<dbReference type="InterPro" id="IPR045128">
    <property type="entry name" value="PI31-like"/>
</dbReference>
<feature type="domain" description="PI31 proteasome regulator N-terminal" evidence="13">
    <location>
        <begin position="32"/>
        <end position="231"/>
    </location>
</feature>
<evidence type="ECO:0000256" key="9">
    <source>
        <dbReference type="ARBA" id="ARBA00022990"/>
    </source>
</evidence>
<organism evidence="14 15">
    <name type="scientific">Diatrype stigma</name>
    <dbReference type="NCBI Taxonomy" id="117547"/>
    <lineage>
        <taxon>Eukaryota</taxon>
        <taxon>Fungi</taxon>
        <taxon>Dikarya</taxon>
        <taxon>Ascomycota</taxon>
        <taxon>Pezizomycotina</taxon>
        <taxon>Sordariomycetes</taxon>
        <taxon>Xylariomycetidae</taxon>
        <taxon>Xylariales</taxon>
        <taxon>Diatrypaceae</taxon>
        <taxon>Diatrype</taxon>
    </lineage>
</organism>
<dbReference type="GO" id="GO:0070628">
    <property type="term" value="F:proteasome binding"/>
    <property type="evidence" value="ECO:0007669"/>
    <property type="project" value="InterPro"/>
</dbReference>
<evidence type="ECO:0000256" key="8">
    <source>
        <dbReference type="ARBA" id="ARBA00022942"/>
    </source>
</evidence>
<evidence type="ECO:0000256" key="1">
    <source>
        <dbReference type="ARBA" id="ARBA00004240"/>
    </source>
</evidence>
<evidence type="ECO:0000259" key="12">
    <source>
        <dbReference type="Pfam" id="PF08577"/>
    </source>
</evidence>
<evidence type="ECO:0000256" key="6">
    <source>
        <dbReference type="ARBA" id="ARBA00022553"/>
    </source>
</evidence>
<evidence type="ECO:0000313" key="15">
    <source>
        <dbReference type="Proteomes" id="UP001320420"/>
    </source>
</evidence>
<protein>
    <recommendedName>
        <fullName evidence="16">Proteasome inhibitor PI31 subunit</fullName>
    </recommendedName>
</protein>
<feature type="compositionally biased region" description="Gly residues" evidence="11">
    <location>
        <begin position="318"/>
        <end position="330"/>
    </location>
</feature>
<keyword evidence="7" id="KW-0256">Endoplasmic reticulum</keyword>
<keyword evidence="8" id="KW-0647">Proteasome</keyword>
<evidence type="ECO:0000256" key="7">
    <source>
        <dbReference type="ARBA" id="ARBA00022824"/>
    </source>
</evidence>
<evidence type="ECO:0000256" key="11">
    <source>
        <dbReference type="SAM" id="MobiDB-lite"/>
    </source>
</evidence>
<dbReference type="EMBL" id="JAKJXP020000080">
    <property type="protein sequence ID" value="KAK7748516.1"/>
    <property type="molecule type" value="Genomic_DNA"/>
</dbReference>
<evidence type="ECO:0000256" key="4">
    <source>
        <dbReference type="ARBA" id="ARBA00022481"/>
    </source>
</evidence>
<keyword evidence="9" id="KW-0007">Acetylation</keyword>
<accession>A0AAN9UK23</accession>
<keyword evidence="4" id="KW-0488">Methylation</keyword>
<evidence type="ECO:0000256" key="3">
    <source>
        <dbReference type="ARBA" id="ARBA00006405"/>
    </source>
</evidence>
<dbReference type="GO" id="GO:0005783">
    <property type="term" value="C:endoplasmic reticulum"/>
    <property type="evidence" value="ECO:0007669"/>
    <property type="project" value="UniProtKB-SubCell"/>
</dbReference>
<feature type="compositionally biased region" description="Gly residues" evidence="11">
    <location>
        <begin position="353"/>
        <end position="370"/>
    </location>
</feature>
<keyword evidence="15" id="KW-1185">Reference proteome</keyword>
<feature type="region of interest" description="Disordered" evidence="11">
    <location>
        <begin position="229"/>
        <end position="370"/>
    </location>
</feature>
<evidence type="ECO:0008006" key="16">
    <source>
        <dbReference type="Google" id="ProtNLM"/>
    </source>
</evidence>
<feature type="compositionally biased region" description="Pro residues" evidence="11">
    <location>
        <begin position="288"/>
        <end position="306"/>
    </location>
</feature>
<name>A0AAN9UK23_9PEZI</name>
<dbReference type="PANTHER" id="PTHR13266">
    <property type="entry name" value="PROTEASOME INHIBITOR"/>
    <property type="match status" value="1"/>
</dbReference>
<dbReference type="Pfam" id="PF08577">
    <property type="entry name" value="PI31_Prot_C"/>
    <property type="match status" value="1"/>
</dbReference>
<dbReference type="GO" id="GO:0004866">
    <property type="term" value="F:endopeptidase inhibitor activity"/>
    <property type="evidence" value="ECO:0007669"/>
    <property type="project" value="InterPro"/>
</dbReference>
<feature type="region of interest" description="Disordered" evidence="11">
    <location>
        <begin position="156"/>
        <end position="194"/>
    </location>
</feature>
<sequence>MSPPTAATNPLEPAALLQRMADALPTHPRGDTTSDLSSSHEALALFAHAVMAALGFRLLGFDEDAPDEAGCRALAPRLPARWNASFNTYSFVYAHAQSALRFVVRVDRLGAKAEVRGLAAGDDRIARLEIVTRDFVSAAALPVRIALVGADARRRRSSAGTSSHGGGGEEEDAAELRNTAESTSSGEVEEDRSDLPRKLRDVMISEARVADLASLIKVQIVQKLLPSLQKEGYEEEPSPEDDRAAREDADETARRGGRGGAPPQPPAGGIPGRLPQPARPYPFDDPLDPQPRHPTVPSGDFPPPGFEDPYDINRPPRGSGGAGVLGGGRTPFGNIGQDDLNPPPLGPRDPFHPGGGVAGPGLPRPGGGRGMYPTFDDPLFGGGGGLGGMGMGGGDDLDDLQVPPGARYDPLGPGGVPRLGGRGGRGGGGNWPFGGGGGGGGGFGGFGGGDII</sequence>
<dbReference type="InterPro" id="IPR021625">
    <property type="entry name" value="PI31_Prot_N"/>
</dbReference>
<feature type="compositionally biased region" description="Basic and acidic residues" evidence="11">
    <location>
        <begin position="240"/>
        <end position="254"/>
    </location>
</feature>
<evidence type="ECO:0000256" key="2">
    <source>
        <dbReference type="ARBA" id="ARBA00004496"/>
    </source>
</evidence>
<dbReference type="Gene3D" id="3.40.1000.30">
    <property type="match status" value="1"/>
</dbReference>
<comment type="caution">
    <text evidence="14">The sequence shown here is derived from an EMBL/GenBank/DDBJ whole genome shotgun (WGS) entry which is preliminary data.</text>
</comment>
<dbReference type="GO" id="GO:0000502">
    <property type="term" value="C:proteasome complex"/>
    <property type="evidence" value="ECO:0007669"/>
    <property type="project" value="UniProtKB-KW"/>
</dbReference>
<dbReference type="PANTHER" id="PTHR13266:SF1">
    <property type="entry name" value="PROTEASOME INHIBITOR PI31 SUBUNIT"/>
    <property type="match status" value="1"/>
</dbReference>
<feature type="region of interest" description="Disordered" evidence="11">
    <location>
        <begin position="391"/>
        <end position="452"/>
    </location>
</feature>
<feature type="compositionally biased region" description="Gly residues" evidence="11">
    <location>
        <begin position="412"/>
        <end position="452"/>
    </location>
</feature>
<keyword evidence="6" id="KW-0597">Phosphoprotein</keyword>
<feature type="domain" description="PI31 proteasome regulator C-terminal" evidence="12">
    <location>
        <begin position="335"/>
        <end position="413"/>
    </location>
</feature>
<evidence type="ECO:0000256" key="10">
    <source>
        <dbReference type="ARBA" id="ARBA00024805"/>
    </source>
</evidence>